<dbReference type="PANTHER" id="PTHR23210:SF26">
    <property type="entry name" value="ACTIVATING TRANSCRIPTION FACTOR 7-INTERACTING PROTEIN 1"/>
    <property type="match status" value="1"/>
</dbReference>
<dbReference type="InterPro" id="IPR036116">
    <property type="entry name" value="FN3_sf"/>
</dbReference>
<feature type="compositionally biased region" description="Low complexity" evidence="1">
    <location>
        <begin position="582"/>
        <end position="593"/>
    </location>
</feature>
<feature type="compositionally biased region" description="Basic and acidic residues" evidence="1">
    <location>
        <begin position="21"/>
        <end position="38"/>
    </location>
</feature>
<feature type="compositionally biased region" description="Low complexity" evidence="1">
    <location>
        <begin position="127"/>
        <end position="144"/>
    </location>
</feature>
<feature type="compositionally biased region" description="Low complexity" evidence="1">
    <location>
        <begin position="103"/>
        <end position="115"/>
    </location>
</feature>
<feature type="region of interest" description="Disordered" evidence="1">
    <location>
        <begin position="311"/>
        <end position="350"/>
    </location>
</feature>
<evidence type="ECO:0000256" key="1">
    <source>
        <dbReference type="SAM" id="MobiDB-lite"/>
    </source>
</evidence>
<sequence>MDVAVAEEPQKKVFRARKTMRASDRQQLESIHRTRESSPKTGDPPNFPTLTSSPSSAPAPDAATPLVNGKHPDNEAAPQGSPQRQGREASSSPAPRPLGAAGSPSLVLSLSFSPSQAEADEGPEPLNPSSPSLSPGPGDPAAALKKAEASRGPPCTAPGLSNGTSEEEEGEGQGQGQGEAVRTPSPPAGEERGDTRREAESVGGKAPSPIILLTPLEKEQIQRERESPAQVRLREREGSEREREPCTGGTAPEHTAGTEPEHTEHTLQVLPLSTLQSGLCSRLRERLSKRALSRLSRCSRQAKYARLAKKWGAANQAREDARKTQELSQAASAGTPSAAPSAAYRRSSTTVRTMLDSRRAEPPGQTPVAPAAGGAPQPVQIKAVAQPAAASVVNTVVTPVLSIISTAASTGPTSTSVSAPAPLGQPGGLTLKAAPLTAGVTTSVASSSTPGAAPQPISIQPLLIQLPLSVAAAPQGALVSSPAPGIELIPVSAAPGRQGAGPGPRPDQVRTLLTRPSPPHSLRSSACAPNPAAPRGDGAPSAPQTAFSFRRARTGPLVRWRCRGAIRDGFSQLHQAGPLSALGSPLSLSSPLPDTQATNRAPDSTTRALPQAGRPSSSGAVIDLTEDDDDVQVTGVKKAPVQAQSPSSTSTSSSSSQQPLGQRAPPPPAPVAPAPTATPQTQDPSSTRPAAAPPSSCPPPPLPVHPAPLPSPPPPPGRLPPEAASTSPPQKPQLKLARVQSQNGIVLSWSVTEVDRSCAAVDSYHLYAYHEEPAPAAPPSQWKKIGEVKALPLPMACTLTQFVSGSKYYFAVRARDVYGRFGPFCDPQSTDVIAAASSS</sequence>
<dbReference type="EMBL" id="AHAT01036134">
    <property type="status" value="NOT_ANNOTATED_CDS"/>
    <property type="molecule type" value="Genomic_DNA"/>
</dbReference>
<dbReference type="STRING" id="7918.ENSLOCP00000014740"/>
<feature type="compositionally biased region" description="Pro residues" evidence="1">
    <location>
        <begin position="664"/>
        <end position="673"/>
    </location>
</feature>
<dbReference type="Pfam" id="PF16794">
    <property type="entry name" value="fn3_4"/>
    <property type="match status" value="1"/>
</dbReference>
<dbReference type="InterPro" id="IPR026085">
    <property type="entry name" value="ATF7-int"/>
</dbReference>
<dbReference type="SUPFAM" id="SSF49265">
    <property type="entry name" value="Fibronectin type III"/>
    <property type="match status" value="1"/>
</dbReference>
<feature type="region of interest" description="Disordered" evidence="1">
    <location>
        <begin position="1"/>
        <end position="270"/>
    </location>
</feature>
<evidence type="ECO:0000259" key="2">
    <source>
        <dbReference type="PROSITE" id="PS50853"/>
    </source>
</evidence>
<name>W5N281_LEPOC</name>
<evidence type="ECO:0000313" key="3">
    <source>
        <dbReference type="Ensembl" id="ENSLOCP00000014740.1"/>
    </source>
</evidence>
<feature type="compositionally biased region" description="Basic and acidic residues" evidence="1">
    <location>
        <begin position="189"/>
        <end position="200"/>
    </location>
</feature>
<dbReference type="Ensembl" id="ENSLOCT00000014769.1">
    <property type="protein sequence ID" value="ENSLOCP00000014740.1"/>
    <property type="gene ID" value="ENSLOCG00000011986.1"/>
</dbReference>
<dbReference type="EMBL" id="AHAT01036136">
    <property type="status" value="NOT_ANNOTATED_CDS"/>
    <property type="molecule type" value="Genomic_DNA"/>
</dbReference>
<dbReference type="FunCoup" id="W5N281">
    <property type="interactions" value="922"/>
</dbReference>
<dbReference type="HOGENOM" id="CLU_018446_0_0_1"/>
<dbReference type="InParanoid" id="W5N281"/>
<feature type="compositionally biased region" description="Polar residues" evidence="1">
    <location>
        <begin position="595"/>
        <end position="619"/>
    </location>
</feature>
<dbReference type="GO" id="GO:0005667">
    <property type="term" value="C:transcription regulator complex"/>
    <property type="evidence" value="ECO:0000318"/>
    <property type="project" value="GO_Central"/>
</dbReference>
<dbReference type="PROSITE" id="PS50853">
    <property type="entry name" value="FN3"/>
    <property type="match status" value="1"/>
</dbReference>
<feature type="compositionally biased region" description="Low complexity" evidence="1">
    <location>
        <begin position="644"/>
        <end position="663"/>
    </location>
</feature>
<dbReference type="eggNOG" id="ENOG502QSM2">
    <property type="taxonomic scope" value="Eukaryota"/>
</dbReference>
<reference evidence="4" key="1">
    <citation type="submission" date="2011-12" db="EMBL/GenBank/DDBJ databases">
        <title>The Draft Genome of Lepisosteus oculatus.</title>
        <authorList>
            <consortium name="The Broad Institute Genome Assembly &amp; Analysis Group"/>
            <consortium name="Computational R&amp;D Group"/>
            <consortium name="and Sequencing Platform"/>
            <person name="Di Palma F."/>
            <person name="Alfoldi J."/>
            <person name="Johnson J."/>
            <person name="Berlin A."/>
            <person name="Gnerre S."/>
            <person name="Jaffe D."/>
            <person name="MacCallum I."/>
            <person name="Young S."/>
            <person name="Walker B.J."/>
            <person name="Lander E.S."/>
            <person name="Lindblad-Toh K."/>
        </authorList>
    </citation>
    <scope>NUCLEOTIDE SEQUENCE [LARGE SCALE GENOMIC DNA]</scope>
</reference>
<feature type="region of interest" description="Disordered" evidence="1">
    <location>
        <begin position="493"/>
        <end position="544"/>
    </location>
</feature>
<organism evidence="3 4">
    <name type="scientific">Lepisosteus oculatus</name>
    <name type="common">Spotted gar</name>
    <dbReference type="NCBI Taxonomy" id="7918"/>
    <lineage>
        <taxon>Eukaryota</taxon>
        <taxon>Metazoa</taxon>
        <taxon>Chordata</taxon>
        <taxon>Craniata</taxon>
        <taxon>Vertebrata</taxon>
        <taxon>Euteleostomi</taxon>
        <taxon>Actinopterygii</taxon>
        <taxon>Neopterygii</taxon>
        <taxon>Holostei</taxon>
        <taxon>Semionotiformes</taxon>
        <taxon>Lepisosteidae</taxon>
        <taxon>Lepisosteus</taxon>
    </lineage>
</organism>
<accession>W5N281</accession>
<dbReference type="EMBL" id="AHAT01036132">
    <property type="status" value="NOT_ANNOTATED_CDS"/>
    <property type="molecule type" value="Genomic_DNA"/>
</dbReference>
<feature type="compositionally biased region" description="Low complexity" evidence="1">
    <location>
        <begin position="328"/>
        <end position="348"/>
    </location>
</feature>
<feature type="compositionally biased region" description="Basic and acidic residues" evidence="1">
    <location>
        <begin position="216"/>
        <end position="245"/>
    </location>
</feature>
<dbReference type="CDD" id="cd00063">
    <property type="entry name" value="FN3"/>
    <property type="match status" value="1"/>
</dbReference>
<keyword evidence="4" id="KW-1185">Reference proteome</keyword>
<dbReference type="AlphaFoldDB" id="W5N281"/>
<reference evidence="3" key="2">
    <citation type="submission" date="2025-08" db="UniProtKB">
        <authorList>
            <consortium name="Ensembl"/>
        </authorList>
    </citation>
    <scope>IDENTIFICATION</scope>
</reference>
<dbReference type="Proteomes" id="UP000018468">
    <property type="component" value="Linkage group LG12"/>
</dbReference>
<dbReference type="InterPro" id="IPR013783">
    <property type="entry name" value="Ig-like_fold"/>
</dbReference>
<dbReference type="EMBL" id="AHAT01036133">
    <property type="status" value="NOT_ANNOTATED_CDS"/>
    <property type="molecule type" value="Genomic_DNA"/>
</dbReference>
<dbReference type="InterPro" id="IPR003961">
    <property type="entry name" value="FN3_dom"/>
</dbReference>
<dbReference type="GO" id="GO:0005634">
    <property type="term" value="C:nucleus"/>
    <property type="evidence" value="ECO:0000318"/>
    <property type="project" value="GO_Central"/>
</dbReference>
<dbReference type="OMA" id="ISHRDIW"/>
<dbReference type="EMBL" id="AHAT01036135">
    <property type="status" value="NOT_ANNOTATED_CDS"/>
    <property type="molecule type" value="Genomic_DNA"/>
</dbReference>
<feature type="domain" description="Fibronectin type-III" evidence="2">
    <location>
        <begin position="728"/>
        <end position="836"/>
    </location>
</feature>
<feature type="region of interest" description="Disordered" evidence="1">
    <location>
        <begin position="582"/>
        <end position="623"/>
    </location>
</feature>
<dbReference type="GO" id="GO:0003712">
    <property type="term" value="F:transcription coregulator activity"/>
    <property type="evidence" value="ECO:0000318"/>
    <property type="project" value="GO_Central"/>
</dbReference>
<feature type="region of interest" description="Disordered" evidence="1">
    <location>
        <begin position="636"/>
        <end position="734"/>
    </location>
</feature>
<proteinExistence type="predicted"/>
<dbReference type="GeneTree" id="ENSGT00530000063707"/>
<evidence type="ECO:0000313" key="4">
    <source>
        <dbReference type="Proteomes" id="UP000018468"/>
    </source>
</evidence>
<feature type="compositionally biased region" description="Low complexity" evidence="1">
    <location>
        <begin position="362"/>
        <end position="375"/>
    </location>
</feature>
<feature type="compositionally biased region" description="Low complexity" evidence="1">
    <location>
        <begin position="674"/>
        <end position="690"/>
    </location>
</feature>
<dbReference type="Gene3D" id="2.60.40.10">
    <property type="entry name" value="Immunoglobulins"/>
    <property type="match status" value="1"/>
</dbReference>
<protein>
    <submittedName>
        <fullName evidence="3">Activating transcription factor 7 interacting protein</fullName>
    </submittedName>
</protein>
<dbReference type="PANTHER" id="PTHR23210">
    <property type="entry name" value="ACTIVATING TRANSCRIPTION FACTOR 7 INTERACTING PROTEIN"/>
    <property type="match status" value="1"/>
</dbReference>
<dbReference type="Bgee" id="ENSLOCG00000011986">
    <property type="expression patterns" value="Expressed in camera-type eye and 13 other cell types or tissues"/>
</dbReference>
<feature type="compositionally biased region" description="Low complexity" evidence="1">
    <location>
        <begin position="48"/>
        <end position="66"/>
    </location>
</feature>
<dbReference type="GO" id="GO:0006355">
    <property type="term" value="P:regulation of DNA-templated transcription"/>
    <property type="evidence" value="ECO:0000318"/>
    <property type="project" value="GO_Central"/>
</dbReference>
<feature type="region of interest" description="Disordered" evidence="1">
    <location>
        <begin position="356"/>
        <end position="375"/>
    </location>
</feature>
<reference evidence="3" key="3">
    <citation type="submission" date="2025-09" db="UniProtKB">
        <authorList>
            <consortium name="Ensembl"/>
        </authorList>
    </citation>
    <scope>IDENTIFICATION</scope>
</reference>
<dbReference type="InterPro" id="IPR056565">
    <property type="entry name" value="Fn3_ATF7IP"/>
</dbReference>
<feature type="compositionally biased region" description="Polar residues" evidence="1">
    <location>
        <begin position="80"/>
        <end position="93"/>
    </location>
</feature>
<feature type="compositionally biased region" description="Pro residues" evidence="1">
    <location>
        <begin position="691"/>
        <end position="719"/>
    </location>
</feature>